<name>B3CF26_9BACE</name>
<evidence type="ECO:0000313" key="2">
    <source>
        <dbReference type="Proteomes" id="UP000004596"/>
    </source>
</evidence>
<proteinExistence type="predicted"/>
<dbReference type="AlphaFoldDB" id="B3CF26"/>
<comment type="caution">
    <text evidence="1">The sequence shown here is derived from an EMBL/GenBank/DDBJ whole genome shotgun (WGS) entry which is preliminary data.</text>
</comment>
<gene>
    <name evidence="1" type="ORF">BACINT_02588</name>
</gene>
<dbReference type="EMBL" id="ABJL02000008">
    <property type="protein sequence ID" value="EDV03467.1"/>
    <property type="molecule type" value="Genomic_DNA"/>
</dbReference>
<protein>
    <recommendedName>
        <fullName evidence="3">N-acetylmuramoyl-L-alanine amidase domain-containing protein</fullName>
    </recommendedName>
</protein>
<reference evidence="1 2" key="2">
    <citation type="submission" date="2008-04" db="EMBL/GenBank/DDBJ databases">
        <authorList>
            <person name="Fulton L."/>
            <person name="Clifton S."/>
            <person name="Fulton B."/>
            <person name="Xu J."/>
            <person name="Minx P."/>
            <person name="Pepin K.H."/>
            <person name="Johnson M."/>
            <person name="Thiruvilangam P."/>
            <person name="Bhonagiri V."/>
            <person name="Nash W.E."/>
            <person name="Mardis E.R."/>
            <person name="Wilson R.K."/>
        </authorList>
    </citation>
    <scope>NUCLEOTIDE SEQUENCE [LARGE SCALE GENOMIC DNA]</scope>
    <source>
        <strain evidence="1 2">DSM 17393</strain>
    </source>
</reference>
<dbReference type="Proteomes" id="UP000004596">
    <property type="component" value="Unassembled WGS sequence"/>
</dbReference>
<evidence type="ECO:0008006" key="3">
    <source>
        <dbReference type="Google" id="ProtNLM"/>
    </source>
</evidence>
<organism evidence="1 2">
    <name type="scientific">Bacteroides intestinalis DSM 17393</name>
    <dbReference type="NCBI Taxonomy" id="471870"/>
    <lineage>
        <taxon>Bacteria</taxon>
        <taxon>Pseudomonadati</taxon>
        <taxon>Bacteroidota</taxon>
        <taxon>Bacteroidia</taxon>
        <taxon>Bacteroidales</taxon>
        <taxon>Bacteroidaceae</taxon>
        <taxon>Bacteroides</taxon>
    </lineage>
</organism>
<reference evidence="1 2" key="1">
    <citation type="submission" date="2008-04" db="EMBL/GenBank/DDBJ databases">
        <title>Draft genome sequence of Bacteroides intestinalis (DSM 17393).</title>
        <authorList>
            <person name="Sudarsanam P."/>
            <person name="Ley R."/>
            <person name="Guruge J."/>
            <person name="Turnbaugh P.J."/>
            <person name="Mahowald M."/>
            <person name="Liep D."/>
            <person name="Gordon J."/>
        </authorList>
    </citation>
    <scope>NUCLEOTIDE SEQUENCE [LARGE SCALE GENOMIC DNA]</scope>
    <source>
        <strain evidence="1 2">DSM 17393</strain>
    </source>
</reference>
<sequence>MDYPETRVVRHRDLSPNVNGNGEVKPMEWTKACPYFEVKGKRWEKHRKEIISQK</sequence>
<evidence type="ECO:0000313" key="1">
    <source>
        <dbReference type="EMBL" id="EDV03467.1"/>
    </source>
</evidence>
<dbReference type="eggNOG" id="COG3023">
    <property type="taxonomic scope" value="Bacteria"/>
</dbReference>
<accession>B3CF26</accession>